<reference evidence="2 3" key="1">
    <citation type="submission" date="2017-11" db="EMBL/GenBank/DDBJ databases">
        <title>Isolation and Characterization of Methanofollis Species from Methane Seep Offshore SW Taiwan.</title>
        <authorList>
            <person name="Teng N.-H."/>
            <person name="Lai M.-C."/>
            <person name="Chen S.-C."/>
        </authorList>
    </citation>
    <scope>NUCLEOTIDE SEQUENCE [LARGE SCALE GENOMIC DNA]</scope>
    <source>
        <strain evidence="2 3">FWC-SCC2</strain>
    </source>
</reference>
<comment type="caution">
    <text evidence="2">The sequence shown here is derived from an EMBL/GenBank/DDBJ whole genome shotgun (WGS) entry which is preliminary data.</text>
</comment>
<accession>A0A483CRG7</accession>
<dbReference type="AlphaFoldDB" id="A0A483CRG7"/>
<name>A0A483CRG7_9EURY</name>
<dbReference type="RefSeq" id="WP_130647395.1">
    <property type="nucleotide sequence ID" value="NZ_PGCL01000004.1"/>
</dbReference>
<organism evidence="2 3">
    <name type="scientific">Methanofollis fontis</name>
    <dbReference type="NCBI Taxonomy" id="2052832"/>
    <lineage>
        <taxon>Archaea</taxon>
        <taxon>Methanobacteriati</taxon>
        <taxon>Methanobacteriota</taxon>
        <taxon>Stenosarchaea group</taxon>
        <taxon>Methanomicrobia</taxon>
        <taxon>Methanomicrobiales</taxon>
        <taxon>Methanomicrobiaceae</taxon>
        <taxon>Methanofollis</taxon>
    </lineage>
</organism>
<keyword evidence="3" id="KW-1185">Reference proteome</keyword>
<sequence>MNGSPRIESCANTGSERTATTTSVSGVLSASREVHAAELLPLYLVPPTIAANVKKFGGAISEIHVHRTKGHAYAVTVVTQEEASA</sequence>
<gene>
    <name evidence="2" type="ORF">CUJ86_09765</name>
</gene>
<feature type="compositionally biased region" description="Polar residues" evidence="1">
    <location>
        <begin position="10"/>
        <end position="24"/>
    </location>
</feature>
<evidence type="ECO:0000313" key="2">
    <source>
        <dbReference type="EMBL" id="TAJ43624.1"/>
    </source>
</evidence>
<feature type="region of interest" description="Disordered" evidence="1">
    <location>
        <begin position="1"/>
        <end position="24"/>
    </location>
</feature>
<dbReference type="Proteomes" id="UP000292580">
    <property type="component" value="Unassembled WGS sequence"/>
</dbReference>
<evidence type="ECO:0000313" key="3">
    <source>
        <dbReference type="Proteomes" id="UP000292580"/>
    </source>
</evidence>
<dbReference type="EMBL" id="PGCL01000004">
    <property type="protein sequence ID" value="TAJ43624.1"/>
    <property type="molecule type" value="Genomic_DNA"/>
</dbReference>
<evidence type="ECO:0000256" key="1">
    <source>
        <dbReference type="SAM" id="MobiDB-lite"/>
    </source>
</evidence>
<proteinExistence type="predicted"/>
<protein>
    <submittedName>
        <fullName evidence="2">Uncharacterized protein</fullName>
    </submittedName>
</protein>